<dbReference type="InterPro" id="IPR036890">
    <property type="entry name" value="HATPase_C_sf"/>
</dbReference>
<keyword evidence="1" id="KW-0472">Membrane</keyword>
<dbReference type="EMBL" id="CAEZUY010000027">
    <property type="protein sequence ID" value="CAB4611732.1"/>
    <property type="molecule type" value="Genomic_DNA"/>
</dbReference>
<dbReference type="EMBL" id="CAEZYL010000041">
    <property type="protein sequence ID" value="CAB4723949.1"/>
    <property type="molecule type" value="Genomic_DNA"/>
</dbReference>
<evidence type="ECO:0000313" key="2">
    <source>
        <dbReference type="EMBL" id="CAB4536904.1"/>
    </source>
</evidence>
<evidence type="ECO:0000313" key="5">
    <source>
        <dbReference type="EMBL" id="CAB4723949.1"/>
    </source>
</evidence>
<feature type="transmembrane region" description="Helical" evidence="1">
    <location>
        <begin position="47"/>
        <end position="66"/>
    </location>
</feature>
<sequence length="532" mass="59170">MLTNRFEFLRSNFKFSWTAFLLFIPVSVIAVPISLPPSSFLTLLPQSILIGLILTACVAIYLRVLLLLRIPLFWALMVLGIIRGFTFYLLFELFNLENPTSIDVRILNSMSTTFIWLSLACVAVTARRKFQRRYRSLMSQLLISSASQKGVSVSTNQEVAALLSELQSDLKLIVEEGKLETRSDAEIAQRVREMVSVALSPLSERLWLKTNSFGPKLSLTGFILRSVKPLKIPIFEFVILYFISSFFNLLSRTGPIYALTYAISATLVAALLLIIHQRVDFPSGWLNAGFLFFIAVFSGVSGLLIGRLFVDHVSIVGGGILAPVISFILTIMAALNQGLINREEVLTNLARIELREEEKNAYITDTKAASFIHHTLQSELNAIAMQLDSETSDSQKALERLEAFSKRALSDEFESFYQSPEIKLEVIRSSWAGIAEIFIDLDPRIHSDSTRAALVAQIIQEAIANSVRKGGAKRVHVLGTMSDNSIHLDVVDNGRAVASTRKGIGSAWLDRFAVNDWELSHDANGTHLGVEL</sequence>
<evidence type="ECO:0000313" key="4">
    <source>
        <dbReference type="EMBL" id="CAB4611732.1"/>
    </source>
</evidence>
<feature type="transmembrane region" description="Helical" evidence="1">
    <location>
        <begin position="256"/>
        <end position="276"/>
    </location>
</feature>
<evidence type="ECO:0000313" key="6">
    <source>
        <dbReference type="EMBL" id="CAB4895701.1"/>
    </source>
</evidence>
<feature type="transmembrane region" description="Helical" evidence="1">
    <location>
        <begin position="12"/>
        <end position="35"/>
    </location>
</feature>
<keyword evidence="1" id="KW-0812">Transmembrane</keyword>
<dbReference type="EMBL" id="CAFBPI010000019">
    <property type="protein sequence ID" value="CAB5011026.1"/>
    <property type="molecule type" value="Genomic_DNA"/>
</dbReference>
<feature type="transmembrane region" description="Helical" evidence="1">
    <location>
        <begin position="315"/>
        <end position="335"/>
    </location>
</feature>
<feature type="transmembrane region" description="Helical" evidence="1">
    <location>
        <begin position="106"/>
        <end position="126"/>
    </location>
</feature>
<reference evidence="3" key="1">
    <citation type="submission" date="2020-05" db="EMBL/GenBank/DDBJ databases">
        <authorList>
            <person name="Chiriac C."/>
            <person name="Salcher M."/>
            <person name="Ghai R."/>
            <person name="Kavagutti S V."/>
        </authorList>
    </citation>
    <scope>NUCLEOTIDE SEQUENCE</scope>
</reference>
<dbReference type="EMBL" id="CAEZSC010000046">
    <property type="protein sequence ID" value="CAB4536904.1"/>
    <property type="molecule type" value="Genomic_DNA"/>
</dbReference>
<feature type="transmembrane region" description="Helical" evidence="1">
    <location>
        <begin position="73"/>
        <end position="94"/>
    </location>
</feature>
<feature type="transmembrane region" description="Helical" evidence="1">
    <location>
        <begin position="288"/>
        <end position="309"/>
    </location>
</feature>
<feature type="transmembrane region" description="Helical" evidence="1">
    <location>
        <begin position="232"/>
        <end position="250"/>
    </location>
</feature>
<evidence type="ECO:0000313" key="3">
    <source>
        <dbReference type="EMBL" id="CAB4595206.1"/>
    </source>
</evidence>
<protein>
    <submittedName>
        <fullName evidence="3">Unannotated protein</fullName>
    </submittedName>
</protein>
<gene>
    <name evidence="2" type="ORF">UFOPK1380_00814</name>
    <name evidence="3" type="ORF">UFOPK1778_00925</name>
    <name evidence="4" type="ORF">UFOPK1863_00440</name>
    <name evidence="5" type="ORF">UFOPK2689_00767</name>
    <name evidence="6" type="ORF">UFOPK3555_00634</name>
    <name evidence="7" type="ORF">UFOPK4095_00468</name>
</gene>
<evidence type="ECO:0000313" key="7">
    <source>
        <dbReference type="EMBL" id="CAB5011026.1"/>
    </source>
</evidence>
<proteinExistence type="predicted"/>
<dbReference type="EMBL" id="CAEZUD010000052">
    <property type="protein sequence ID" value="CAB4595206.1"/>
    <property type="molecule type" value="Genomic_DNA"/>
</dbReference>
<accession>A0A6J6G1W6</accession>
<dbReference type="Gene3D" id="3.30.565.10">
    <property type="entry name" value="Histidine kinase-like ATPase, C-terminal domain"/>
    <property type="match status" value="1"/>
</dbReference>
<name>A0A6J6G1W6_9ZZZZ</name>
<evidence type="ECO:0000256" key="1">
    <source>
        <dbReference type="SAM" id="Phobius"/>
    </source>
</evidence>
<dbReference type="AlphaFoldDB" id="A0A6J6G1W6"/>
<dbReference type="EMBL" id="CAFBME010000055">
    <property type="protein sequence ID" value="CAB4895701.1"/>
    <property type="molecule type" value="Genomic_DNA"/>
</dbReference>
<dbReference type="SUPFAM" id="SSF55874">
    <property type="entry name" value="ATPase domain of HSP90 chaperone/DNA topoisomerase II/histidine kinase"/>
    <property type="match status" value="1"/>
</dbReference>
<organism evidence="3">
    <name type="scientific">freshwater metagenome</name>
    <dbReference type="NCBI Taxonomy" id="449393"/>
    <lineage>
        <taxon>unclassified sequences</taxon>
        <taxon>metagenomes</taxon>
        <taxon>ecological metagenomes</taxon>
    </lineage>
</organism>
<keyword evidence="1" id="KW-1133">Transmembrane helix</keyword>